<dbReference type="Gene3D" id="3.30.450.40">
    <property type="match status" value="2"/>
</dbReference>
<dbReference type="GO" id="GO:1902201">
    <property type="term" value="P:negative regulation of bacterial-type flagellum-dependent cell motility"/>
    <property type="evidence" value="ECO:0007669"/>
    <property type="project" value="TreeGrafter"/>
</dbReference>
<dbReference type="Pfam" id="PF00990">
    <property type="entry name" value="GGDEF"/>
    <property type="match status" value="1"/>
</dbReference>
<dbReference type="FunFam" id="3.30.70.270:FF:000001">
    <property type="entry name" value="Diguanylate cyclase domain protein"/>
    <property type="match status" value="1"/>
</dbReference>
<reference evidence="4 5" key="1">
    <citation type="journal article" date="2018" name="J. Microbiol.">
        <title>Baekduia soli gen. nov., sp. nov., a novel bacterium isolated from the soil of Baekdu Mountain and proposal of a novel family name, Baekduiaceae fam. nov.</title>
        <authorList>
            <person name="An D.S."/>
            <person name="Siddiqi M.Z."/>
            <person name="Kim K.H."/>
            <person name="Yu H.S."/>
            <person name="Im W.T."/>
        </authorList>
    </citation>
    <scope>NUCLEOTIDE SEQUENCE [LARGE SCALE GENOMIC DNA]</scope>
    <source>
        <strain evidence="4 5">BR7-21</strain>
    </source>
</reference>
<dbReference type="SUPFAM" id="SSF55785">
    <property type="entry name" value="PYP-like sensor domain (PAS domain)"/>
    <property type="match status" value="1"/>
</dbReference>
<dbReference type="GO" id="GO:0043709">
    <property type="term" value="P:cell adhesion involved in single-species biofilm formation"/>
    <property type="evidence" value="ECO:0007669"/>
    <property type="project" value="TreeGrafter"/>
</dbReference>
<dbReference type="InterPro" id="IPR035965">
    <property type="entry name" value="PAS-like_dom_sf"/>
</dbReference>
<dbReference type="EMBL" id="CP042430">
    <property type="protein sequence ID" value="QEC46940.1"/>
    <property type="molecule type" value="Genomic_DNA"/>
</dbReference>
<dbReference type="InterPro" id="IPR003018">
    <property type="entry name" value="GAF"/>
</dbReference>
<evidence type="ECO:0000313" key="4">
    <source>
        <dbReference type="EMBL" id="QEC46940.1"/>
    </source>
</evidence>
<dbReference type="SMART" id="SM00065">
    <property type="entry name" value="GAF"/>
    <property type="match status" value="2"/>
</dbReference>
<dbReference type="RefSeq" id="WP_146916740.1">
    <property type="nucleotide sequence ID" value="NZ_CP042430.1"/>
</dbReference>
<dbReference type="SUPFAM" id="SSF55073">
    <property type="entry name" value="Nucleotide cyclase"/>
    <property type="match status" value="1"/>
</dbReference>
<dbReference type="PROSITE" id="PS50113">
    <property type="entry name" value="PAC"/>
    <property type="match status" value="1"/>
</dbReference>
<dbReference type="Proteomes" id="UP000321805">
    <property type="component" value="Chromosome"/>
</dbReference>
<dbReference type="InterPro" id="IPR013656">
    <property type="entry name" value="PAS_4"/>
</dbReference>
<organism evidence="4 5">
    <name type="scientific">Baekduia soli</name>
    <dbReference type="NCBI Taxonomy" id="496014"/>
    <lineage>
        <taxon>Bacteria</taxon>
        <taxon>Bacillati</taxon>
        <taxon>Actinomycetota</taxon>
        <taxon>Thermoleophilia</taxon>
        <taxon>Solirubrobacterales</taxon>
        <taxon>Baekduiaceae</taxon>
        <taxon>Baekduia</taxon>
    </lineage>
</organism>
<dbReference type="InterPro" id="IPR050469">
    <property type="entry name" value="Diguanylate_Cyclase"/>
</dbReference>
<dbReference type="InterPro" id="IPR029787">
    <property type="entry name" value="Nucleotide_cyclase"/>
</dbReference>
<dbReference type="CDD" id="cd00130">
    <property type="entry name" value="PAS"/>
    <property type="match status" value="1"/>
</dbReference>
<feature type="domain" description="PAS" evidence="1">
    <location>
        <begin position="170"/>
        <end position="241"/>
    </location>
</feature>
<dbReference type="GO" id="GO:0005886">
    <property type="term" value="C:plasma membrane"/>
    <property type="evidence" value="ECO:0007669"/>
    <property type="project" value="TreeGrafter"/>
</dbReference>
<dbReference type="Pfam" id="PF01590">
    <property type="entry name" value="GAF"/>
    <property type="match status" value="1"/>
</dbReference>
<dbReference type="InterPro" id="IPR000014">
    <property type="entry name" value="PAS"/>
</dbReference>
<dbReference type="InterPro" id="IPR029016">
    <property type="entry name" value="GAF-like_dom_sf"/>
</dbReference>
<proteinExistence type="predicted"/>
<dbReference type="GO" id="GO:0052621">
    <property type="term" value="F:diguanylate cyclase activity"/>
    <property type="evidence" value="ECO:0007669"/>
    <property type="project" value="TreeGrafter"/>
</dbReference>
<dbReference type="InterPro" id="IPR043128">
    <property type="entry name" value="Rev_trsase/Diguanyl_cyclase"/>
</dbReference>
<dbReference type="PROSITE" id="PS50112">
    <property type="entry name" value="PAS"/>
    <property type="match status" value="1"/>
</dbReference>
<dbReference type="PROSITE" id="PS50887">
    <property type="entry name" value="GGDEF"/>
    <property type="match status" value="1"/>
</dbReference>
<dbReference type="AlphaFoldDB" id="A0A5B8U1W3"/>
<dbReference type="NCBIfam" id="TIGR00229">
    <property type="entry name" value="sensory_box"/>
    <property type="match status" value="1"/>
</dbReference>
<protein>
    <submittedName>
        <fullName evidence="4">Sensor domain-containing diguanylate cyclase</fullName>
    </submittedName>
</protein>
<dbReference type="OrthoDB" id="9151676at2"/>
<dbReference type="KEGG" id="bsol:FSW04_04600"/>
<dbReference type="PANTHER" id="PTHR45138">
    <property type="entry name" value="REGULATORY COMPONENTS OF SENSORY TRANSDUCTION SYSTEM"/>
    <property type="match status" value="1"/>
</dbReference>
<evidence type="ECO:0000313" key="5">
    <source>
        <dbReference type="Proteomes" id="UP000321805"/>
    </source>
</evidence>
<name>A0A5B8U1W3_9ACTN</name>
<dbReference type="Pfam" id="PF13185">
    <property type="entry name" value="GAF_2"/>
    <property type="match status" value="1"/>
</dbReference>
<dbReference type="Pfam" id="PF08448">
    <property type="entry name" value="PAS_4"/>
    <property type="match status" value="1"/>
</dbReference>
<dbReference type="InterPro" id="IPR000160">
    <property type="entry name" value="GGDEF_dom"/>
</dbReference>
<dbReference type="SMART" id="SM00091">
    <property type="entry name" value="PAS"/>
    <property type="match status" value="1"/>
</dbReference>
<feature type="domain" description="GGDEF" evidence="3">
    <location>
        <begin position="494"/>
        <end position="615"/>
    </location>
</feature>
<dbReference type="Gene3D" id="3.30.450.20">
    <property type="entry name" value="PAS domain"/>
    <property type="match status" value="1"/>
</dbReference>
<dbReference type="CDD" id="cd01949">
    <property type="entry name" value="GGDEF"/>
    <property type="match status" value="1"/>
</dbReference>
<evidence type="ECO:0000259" key="1">
    <source>
        <dbReference type="PROSITE" id="PS50112"/>
    </source>
</evidence>
<dbReference type="SMART" id="SM00267">
    <property type="entry name" value="GGDEF"/>
    <property type="match status" value="1"/>
</dbReference>
<evidence type="ECO:0000259" key="3">
    <source>
        <dbReference type="PROSITE" id="PS50887"/>
    </source>
</evidence>
<keyword evidence="5" id="KW-1185">Reference proteome</keyword>
<sequence>MSALPMPADERARLAALRELRLLDSPADHALDELVALAARLLDLPVAAVNLIDADRQWTKAGVGMQLGDQAPREDSLCAIAIASGEDLWVVADLAADPRLADNPFVTGGLGFYAGAPVRTAEGHAIGTLCVAGPQPRAFSVQDRDTLRTLAASVSAHIELARQRALAARRSAELSAVLEQAPDAFVAIDLDGRITEWNAKAHELFGRPRADALGRDLADLVIPPEGRADHRQALARLTAGEAPRLMHRALELPALRADGTLVPVEITLAAVGSVQDGDRRCIAFARDITERREHERERRADADALALLAGVTSRLAAGHDDAVLRDDLCEAAAQIAEADSAVLFGADEDGGLRATGASDPRLRDLRIPAASRSLALEAFTSCVPRFAGDAAAQGWPLAARHGARAVAVQPVLVDGQAAGVLAVFWRTERAALGTRVGRLLPLLAHEGATAIARAALVSELAQQSRLDPLTGVLNRRALDAELRRALHRARVTDQPLSVAVLDLDHFKAYNDSHGHPAGDALLKSCCAAWTGELRGGDVLARFGGEEFVIVLPACARPDAVALLERLRRVMPAARTCSAGVATWDGAEAVEVLLARADRALYDAKGAGRDRVCAAA</sequence>
<dbReference type="NCBIfam" id="TIGR00254">
    <property type="entry name" value="GGDEF"/>
    <property type="match status" value="1"/>
</dbReference>
<accession>A0A5B8U1W3</accession>
<gene>
    <name evidence="4" type="ORF">FSW04_04600</name>
</gene>
<dbReference type="Gene3D" id="3.30.70.270">
    <property type="match status" value="1"/>
</dbReference>
<feature type="domain" description="PAC" evidence="2">
    <location>
        <begin position="248"/>
        <end position="300"/>
    </location>
</feature>
<evidence type="ECO:0000259" key="2">
    <source>
        <dbReference type="PROSITE" id="PS50113"/>
    </source>
</evidence>
<dbReference type="SUPFAM" id="SSF55781">
    <property type="entry name" value="GAF domain-like"/>
    <property type="match status" value="2"/>
</dbReference>
<dbReference type="InterPro" id="IPR000700">
    <property type="entry name" value="PAS-assoc_C"/>
</dbReference>
<dbReference type="PANTHER" id="PTHR45138:SF9">
    <property type="entry name" value="DIGUANYLATE CYCLASE DGCM-RELATED"/>
    <property type="match status" value="1"/>
</dbReference>